<feature type="transmembrane region" description="Helical" evidence="5">
    <location>
        <begin position="58"/>
        <end position="82"/>
    </location>
</feature>
<dbReference type="RefSeq" id="WP_184990217.1">
    <property type="nucleotide sequence ID" value="NZ_JACHNE010000001.1"/>
</dbReference>
<name>A0A7W9HA61_9ACTN</name>
<sequence>MADDRFYLIGNTVLAASVSCVHGGVMAVSKERRRGTLGMVLLIPRARVPLWAGRVLPYVGNGFLVMTFVVAAVTCAFFGLSLGALSLRVRDSSVVSNMAFTLLILFSGANLPHEAMPAWMRAVATVTPMSHGIEALREFFAGASCSAIWPDLAAEGALAAGYAALALVLLRHFERRSRATASPHIV</sequence>
<organism evidence="7 8">
    <name type="scientific">Streptomyces caelestis</name>
    <dbReference type="NCBI Taxonomy" id="36816"/>
    <lineage>
        <taxon>Bacteria</taxon>
        <taxon>Bacillati</taxon>
        <taxon>Actinomycetota</taxon>
        <taxon>Actinomycetes</taxon>
        <taxon>Kitasatosporales</taxon>
        <taxon>Streptomycetaceae</taxon>
        <taxon>Streptomyces</taxon>
    </lineage>
</organism>
<dbReference type="PANTHER" id="PTHR43229:SF2">
    <property type="entry name" value="NODULATION PROTEIN J"/>
    <property type="match status" value="1"/>
</dbReference>
<keyword evidence="8" id="KW-1185">Reference proteome</keyword>
<dbReference type="InterPro" id="IPR051784">
    <property type="entry name" value="Nod_factor_ABC_transporter"/>
</dbReference>
<evidence type="ECO:0000313" key="8">
    <source>
        <dbReference type="Proteomes" id="UP000590647"/>
    </source>
</evidence>
<reference evidence="7 8" key="1">
    <citation type="submission" date="2020-08" db="EMBL/GenBank/DDBJ databases">
        <title>Sequencing the genomes of 1000 actinobacteria strains.</title>
        <authorList>
            <person name="Klenk H.-P."/>
        </authorList>
    </citation>
    <scope>NUCLEOTIDE SEQUENCE [LARGE SCALE GENOMIC DNA]</scope>
    <source>
        <strain evidence="7 8">DSM 40084</strain>
    </source>
</reference>
<evidence type="ECO:0000256" key="1">
    <source>
        <dbReference type="ARBA" id="ARBA00004141"/>
    </source>
</evidence>
<dbReference type="PROSITE" id="PS51257">
    <property type="entry name" value="PROKAR_LIPOPROTEIN"/>
    <property type="match status" value="1"/>
</dbReference>
<evidence type="ECO:0000313" key="7">
    <source>
        <dbReference type="EMBL" id="MBB5798514.1"/>
    </source>
</evidence>
<evidence type="ECO:0000256" key="2">
    <source>
        <dbReference type="ARBA" id="ARBA00022692"/>
    </source>
</evidence>
<feature type="domain" description="ABC-2 type transporter transmembrane" evidence="6">
    <location>
        <begin position="60"/>
        <end position="138"/>
    </location>
</feature>
<dbReference type="EMBL" id="JACHNE010000001">
    <property type="protein sequence ID" value="MBB5798514.1"/>
    <property type="molecule type" value="Genomic_DNA"/>
</dbReference>
<comment type="caution">
    <text evidence="7">The sequence shown here is derived from an EMBL/GenBank/DDBJ whole genome shotgun (WGS) entry which is preliminary data.</text>
</comment>
<feature type="transmembrane region" description="Helical" evidence="5">
    <location>
        <begin position="6"/>
        <end position="28"/>
    </location>
</feature>
<dbReference type="InterPro" id="IPR013525">
    <property type="entry name" value="ABC2_TM"/>
</dbReference>
<feature type="transmembrane region" description="Helical" evidence="5">
    <location>
        <begin position="152"/>
        <end position="170"/>
    </location>
</feature>
<evidence type="ECO:0000259" key="6">
    <source>
        <dbReference type="Pfam" id="PF01061"/>
    </source>
</evidence>
<dbReference type="AlphaFoldDB" id="A0A7W9HA61"/>
<dbReference type="GO" id="GO:0140359">
    <property type="term" value="F:ABC-type transporter activity"/>
    <property type="evidence" value="ECO:0007669"/>
    <property type="project" value="InterPro"/>
</dbReference>
<comment type="subcellular location">
    <subcellularLocation>
        <location evidence="1">Membrane</location>
        <topology evidence="1">Multi-pass membrane protein</topology>
    </subcellularLocation>
</comment>
<evidence type="ECO:0000256" key="5">
    <source>
        <dbReference type="SAM" id="Phobius"/>
    </source>
</evidence>
<gene>
    <name evidence="7" type="ORF">HDA41_006478</name>
</gene>
<keyword evidence="2 5" id="KW-0812">Transmembrane</keyword>
<feature type="transmembrane region" description="Helical" evidence="5">
    <location>
        <begin position="94"/>
        <end position="111"/>
    </location>
</feature>
<accession>A0A7W9HA61</accession>
<dbReference type="Proteomes" id="UP000590647">
    <property type="component" value="Unassembled WGS sequence"/>
</dbReference>
<evidence type="ECO:0000256" key="4">
    <source>
        <dbReference type="ARBA" id="ARBA00023136"/>
    </source>
</evidence>
<protein>
    <submittedName>
        <fullName evidence="7">ABC-2 type transport system permease protein</fullName>
    </submittedName>
</protein>
<dbReference type="Pfam" id="PF01061">
    <property type="entry name" value="ABC2_membrane"/>
    <property type="match status" value="1"/>
</dbReference>
<dbReference type="GO" id="GO:0016020">
    <property type="term" value="C:membrane"/>
    <property type="evidence" value="ECO:0007669"/>
    <property type="project" value="UniProtKB-SubCell"/>
</dbReference>
<keyword evidence="3 5" id="KW-1133">Transmembrane helix</keyword>
<proteinExistence type="predicted"/>
<keyword evidence="4 5" id="KW-0472">Membrane</keyword>
<dbReference type="PANTHER" id="PTHR43229">
    <property type="entry name" value="NODULATION PROTEIN J"/>
    <property type="match status" value="1"/>
</dbReference>
<evidence type="ECO:0000256" key="3">
    <source>
        <dbReference type="ARBA" id="ARBA00022989"/>
    </source>
</evidence>